<protein>
    <submittedName>
        <fullName evidence="1">Conserved domain protein</fullName>
    </submittedName>
</protein>
<dbReference type="EMBL" id="AEXN01000015">
    <property type="protein sequence ID" value="EGC84089.1"/>
    <property type="molecule type" value="Genomic_DNA"/>
</dbReference>
<sequence>MHKKIVDLTKLDAKIEEVRDSDRIDFEPAFRGIDNYYLDLLGKNTFSTWEDALKDYLRREYGYDC</sequence>
<dbReference type="AlphaFoldDB" id="F0H098"/>
<evidence type="ECO:0000313" key="2">
    <source>
        <dbReference type="Proteomes" id="UP000005277"/>
    </source>
</evidence>
<organism evidence="1 2">
    <name type="scientific">Anaerococcus hydrogenalis ACS-025-V-Sch4</name>
    <dbReference type="NCBI Taxonomy" id="879306"/>
    <lineage>
        <taxon>Bacteria</taxon>
        <taxon>Bacillati</taxon>
        <taxon>Bacillota</taxon>
        <taxon>Tissierellia</taxon>
        <taxon>Tissierellales</taxon>
        <taxon>Peptoniphilaceae</taxon>
        <taxon>Anaerococcus</taxon>
    </lineage>
</organism>
<keyword evidence="2" id="KW-1185">Reference proteome</keyword>
<proteinExistence type="predicted"/>
<name>F0H098_9FIRM</name>
<evidence type="ECO:0000313" key="1">
    <source>
        <dbReference type="EMBL" id="EGC84089.1"/>
    </source>
</evidence>
<dbReference type="Proteomes" id="UP000005277">
    <property type="component" value="Unassembled WGS sequence"/>
</dbReference>
<gene>
    <name evidence="1" type="ORF">HMPREF9246_1110</name>
</gene>
<comment type="caution">
    <text evidence="1">The sequence shown here is derived from an EMBL/GenBank/DDBJ whole genome shotgun (WGS) entry which is preliminary data.</text>
</comment>
<dbReference type="RefSeq" id="WP_004817136.1">
    <property type="nucleotide sequence ID" value="NZ_AEXN01000015.1"/>
</dbReference>
<accession>F0H098</accession>
<reference evidence="1 2" key="1">
    <citation type="submission" date="2011-01" db="EMBL/GenBank/DDBJ databases">
        <authorList>
            <person name="Durkin A.S."/>
            <person name="Madupu R."/>
            <person name="Torralba M."/>
            <person name="Gillis M."/>
            <person name="Methe B."/>
            <person name="Sutton G."/>
            <person name="Nelson K.E."/>
        </authorList>
    </citation>
    <scope>NUCLEOTIDE SEQUENCE [LARGE SCALE GENOMIC DNA]</scope>
    <source>
        <strain evidence="1 2">ACS-025-V-Sch4</strain>
    </source>
</reference>